<dbReference type="PROSITE" id="PS50893">
    <property type="entry name" value="ABC_TRANSPORTER_2"/>
    <property type="match status" value="1"/>
</dbReference>
<dbReference type="Proteomes" id="UP000535491">
    <property type="component" value="Unassembled WGS sequence"/>
</dbReference>
<organism evidence="6 7">
    <name type="scientific">Paenactinomyces guangxiensis</name>
    <dbReference type="NCBI Taxonomy" id="1490290"/>
    <lineage>
        <taxon>Bacteria</taxon>
        <taxon>Bacillati</taxon>
        <taxon>Bacillota</taxon>
        <taxon>Bacilli</taxon>
        <taxon>Bacillales</taxon>
        <taxon>Thermoactinomycetaceae</taxon>
        <taxon>Paenactinomyces</taxon>
    </lineage>
</organism>
<keyword evidence="4 6" id="KW-0067">ATP-binding</keyword>
<dbReference type="EMBL" id="JACEIQ010000013">
    <property type="protein sequence ID" value="MBA4495266.1"/>
    <property type="molecule type" value="Genomic_DNA"/>
</dbReference>
<protein>
    <submittedName>
        <fullName evidence="6">ABC transporter ATP-binding protein</fullName>
    </submittedName>
</protein>
<dbReference type="AlphaFoldDB" id="A0A7W1WSY2"/>
<dbReference type="InterPro" id="IPR003439">
    <property type="entry name" value="ABC_transporter-like_ATP-bd"/>
</dbReference>
<keyword evidence="3" id="KW-0547">Nucleotide-binding</keyword>
<keyword evidence="2" id="KW-0813">Transport</keyword>
<evidence type="ECO:0000256" key="2">
    <source>
        <dbReference type="ARBA" id="ARBA00022448"/>
    </source>
</evidence>
<comment type="caution">
    <text evidence="6">The sequence shown here is derived from an EMBL/GenBank/DDBJ whole genome shotgun (WGS) entry which is preliminary data.</text>
</comment>
<gene>
    <name evidence="6" type="ORF">H1191_13215</name>
</gene>
<dbReference type="SUPFAM" id="SSF52540">
    <property type="entry name" value="P-loop containing nucleoside triphosphate hydrolases"/>
    <property type="match status" value="1"/>
</dbReference>
<keyword evidence="7" id="KW-1185">Reference proteome</keyword>
<dbReference type="PANTHER" id="PTHR43335">
    <property type="entry name" value="ABC TRANSPORTER, ATP-BINDING PROTEIN"/>
    <property type="match status" value="1"/>
</dbReference>
<evidence type="ECO:0000256" key="3">
    <source>
        <dbReference type="ARBA" id="ARBA00022741"/>
    </source>
</evidence>
<dbReference type="CDD" id="cd03268">
    <property type="entry name" value="ABC_BcrA_bacitracin_resist"/>
    <property type="match status" value="1"/>
</dbReference>
<comment type="similarity">
    <text evidence="1">Belongs to the ABC transporter superfamily.</text>
</comment>
<accession>A0A7W1WSY2</accession>
<reference evidence="6 7" key="1">
    <citation type="submission" date="2020-07" db="EMBL/GenBank/DDBJ databases">
        <authorList>
            <person name="Feng H."/>
        </authorList>
    </citation>
    <scope>NUCLEOTIDE SEQUENCE [LARGE SCALE GENOMIC DNA]</scope>
    <source>
        <strain evidence="7">s-10</strain>
    </source>
</reference>
<evidence type="ECO:0000256" key="4">
    <source>
        <dbReference type="ARBA" id="ARBA00022840"/>
    </source>
</evidence>
<name>A0A7W1WSY2_9BACL</name>
<dbReference type="PROSITE" id="PS00211">
    <property type="entry name" value="ABC_TRANSPORTER_1"/>
    <property type="match status" value="1"/>
</dbReference>
<dbReference type="InterPro" id="IPR027417">
    <property type="entry name" value="P-loop_NTPase"/>
</dbReference>
<dbReference type="SMART" id="SM00382">
    <property type="entry name" value="AAA"/>
    <property type="match status" value="1"/>
</dbReference>
<dbReference type="GO" id="GO:0005524">
    <property type="term" value="F:ATP binding"/>
    <property type="evidence" value="ECO:0007669"/>
    <property type="project" value="UniProtKB-KW"/>
</dbReference>
<dbReference type="GO" id="GO:0016887">
    <property type="term" value="F:ATP hydrolysis activity"/>
    <property type="evidence" value="ECO:0007669"/>
    <property type="project" value="InterPro"/>
</dbReference>
<dbReference type="Gene3D" id="3.40.50.300">
    <property type="entry name" value="P-loop containing nucleotide triphosphate hydrolases"/>
    <property type="match status" value="1"/>
</dbReference>
<evidence type="ECO:0000313" key="7">
    <source>
        <dbReference type="Proteomes" id="UP000535491"/>
    </source>
</evidence>
<feature type="domain" description="ABC transporter" evidence="5">
    <location>
        <begin position="5"/>
        <end position="233"/>
    </location>
</feature>
<dbReference type="InterPro" id="IPR003593">
    <property type="entry name" value="AAA+_ATPase"/>
</dbReference>
<dbReference type="RefSeq" id="WP_181752519.1">
    <property type="nucleotide sequence ID" value="NZ_JACEIQ010000013.1"/>
</dbReference>
<evidence type="ECO:0000259" key="5">
    <source>
        <dbReference type="PROSITE" id="PS50893"/>
    </source>
</evidence>
<dbReference type="InterPro" id="IPR017871">
    <property type="entry name" value="ABC_transporter-like_CS"/>
</dbReference>
<proteinExistence type="inferred from homology"/>
<dbReference type="Pfam" id="PF00005">
    <property type="entry name" value="ABC_tran"/>
    <property type="match status" value="1"/>
</dbReference>
<dbReference type="PANTHER" id="PTHR43335:SF8">
    <property type="entry name" value="ABC TRANSPORTER, ATP-BINDING PROTEIN"/>
    <property type="match status" value="1"/>
</dbReference>
<sequence>METVLQTRHLTKQYQGTTVVENLNMSINRGEIYGFLGPNGAGKTTTIRMIMSLVKPTGGEVYLFGEKITSNNISLFQRIGAMIEYPGFYMNLTAVENLDIHRRMMGIYDHRSVYEHLKLVGLQEAGDKKVKQYSLGMKQRLGIARALLHHPEFLILDEPSNGLDPNGIVEIRELLLELSRKREISILVSSHILSEVQHLASKIGILHKGKLVEQLDFKELQSRNRNYIFLRVTDSRKTAYLLEQKMNIHDYTIIENGVFRVYERLDETEVVNQILVSHGVGVKEMKLSVDSLEDYYLKLTGGNKHGESVAM</sequence>
<evidence type="ECO:0000256" key="1">
    <source>
        <dbReference type="ARBA" id="ARBA00005417"/>
    </source>
</evidence>
<evidence type="ECO:0000313" key="6">
    <source>
        <dbReference type="EMBL" id="MBA4495266.1"/>
    </source>
</evidence>